<dbReference type="NCBIfam" id="TIGR04183">
    <property type="entry name" value="Por_Secre_tail"/>
    <property type="match status" value="1"/>
</dbReference>
<proteinExistence type="predicted"/>
<sequence>MVSANRILVISFLAAVILSIGSGIAFSQTHTWTGTVSTDWNDAANWDAGTIPGSSSSVKITNMTNKPVLSNTTTVASVQVGSNWPGSGVTTLTIANGSNLTITNSLSFISGGSLHIDGGAVNHTGTSYSMGYNASQYIEMTSGSFTTNANVSTTGGDGTQPAFSAGNGSATFNGDLTVNSNKRFDVQNGTVEINGETNINGIYNGDDGITTFNDEVQVGSGGVLDLDSGTLNFNAFSSISNNGTAYLGTGTANFADDVNVQSGGYLYVESGEMNVSGDANFSNNGNLYVDDGSVNVTGNASLSSGGEMSFTSGSFSVGGDASFTGGGDVNLGDSDVDLQGNLTVQSGANFDAGTSNVTFSGNGTQTINTNGNDIEFYDVTVGSNTTLETDGSSENTIIIENSLTVENGGNVVVQDNDTIDIQGELDDDGGGVVSSRPFVYSISTPSLTEVVVTYNKAMDETTSETVSNYSINNGISVSSATLNPSNNKQVTLVVSTLTEGVEYELTINNVESTDGGVISTNHLKRFTVVTQTVFYSRQNGNWNSNSTWSTVSHTGAAASSNPSTENDAEIIIGNSHTVTVNSSATITDQQSVTVNSGTLLVGSGGTLTLGTDVITGGGTFQVGSGTIEIGSTAGITSSGSSGNIQTSTRIFSSSGSYTYNGSSSQSTGSGLPGQANNLRIDNASGVSHNSNLEVTGTLYLTDGTLTMGTGDELIANTKSISGGNLTMQHRITGSTGWRLLSSPISSSYGDLLDNTITQGFSGAYYSTGSNPGDTLQPNVMYYDESYATNSNGGPATDNQRWRAPSSASSNVPDGRGHYVFFFGDIDGDPLYDNLFDFPITLGVTGQENSGSTNFGITYTTAADSGWNLVGNPYAASIDWDDSGSWTKTNVDNTIYIWDPGSSSFKTWNGTTGNLPSQGLISPFQGFWVKANGASPTLEVDESAKTFGGDFVGKTQSKTHTEPIISLRISDGDKEASTHFMFSDEASINKDVMDAYRLLPPPDIGTYLAISSVSEEGEHFTINNLPRKFGRPIEIPIYAEAFEAGYSSSSQVELSIDELKNIPSGWKVSLVDRETNSEINVGSAFSYSFNLDGIAQKKAPNADGDGKPKVAAKRNNNARFMLVIDPGSDANNLPQNFDLSQNYPNPFNPTTNIAFELPVQSYAELSIYDMLGRRVATLVQDEIPAGQHTFQWDASQVSSGIYIYRFMTNQTVITKKMTLIK</sequence>
<evidence type="ECO:0000259" key="2">
    <source>
        <dbReference type="Pfam" id="PF18962"/>
    </source>
</evidence>
<dbReference type="Gene3D" id="2.60.40.4070">
    <property type="match status" value="1"/>
</dbReference>
<accession>A0A521EPF2</accession>
<evidence type="ECO:0000313" key="3">
    <source>
        <dbReference type="EMBL" id="SMO85809.1"/>
    </source>
</evidence>
<dbReference type="Proteomes" id="UP000317557">
    <property type="component" value="Unassembled WGS sequence"/>
</dbReference>
<feature type="domain" description="Secretion system C-terminal sorting" evidence="2">
    <location>
        <begin position="1142"/>
        <end position="1216"/>
    </location>
</feature>
<protein>
    <submittedName>
        <fullName evidence="3">Por secretion system C-terminal sorting domain-containing protein</fullName>
    </submittedName>
</protein>
<evidence type="ECO:0000313" key="4">
    <source>
        <dbReference type="Proteomes" id="UP000317557"/>
    </source>
</evidence>
<dbReference type="Gene3D" id="2.60.40.1220">
    <property type="match status" value="1"/>
</dbReference>
<reference evidence="3 4" key="1">
    <citation type="submission" date="2017-05" db="EMBL/GenBank/DDBJ databases">
        <authorList>
            <person name="Varghese N."/>
            <person name="Submissions S."/>
        </authorList>
    </citation>
    <scope>NUCLEOTIDE SEQUENCE [LARGE SCALE GENOMIC DNA]</scope>
    <source>
        <strain evidence="3 4">DSM 21985</strain>
    </source>
</reference>
<dbReference type="Pfam" id="PF18962">
    <property type="entry name" value="Por_Secre_tail"/>
    <property type="match status" value="1"/>
</dbReference>
<gene>
    <name evidence="3" type="ORF">SAMN06265219_11312</name>
</gene>
<dbReference type="InterPro" id="IPR014755">
    <property type="entry name" value="Cu-Rt/internalin_Ig-like"/>
</dbReference>
<keyword evidence="1" id="KW-0732">Signal</keyword>
<organism evidence="3 4">
    <name type="scientific">Gracilimonas mengyeensis</name>
    <dbReference type="NCBI Taxonomy" id="1302730"/>
    <lineage>
        <taxon>Bacteria</taxon>
        <taxon>Pseudomonadati</taxon>
        <taxon>Balneolota</taxon>
        <taxon>Balneolia</taxon>
        <taxon>Balneolales</taxon>
        <taxon>Balneolaceae</taxon>
        <taxon>Gracilimonas</taxon>
    </lineage>
</organism>
<dbReference type="RefSeq" id="WP_142455319.1">
    <property type="nucleotide sequence ID" value="NZ_FXTP01000013.1"/>
</dbReference>
<keyword evidence="4" id="KW-1185">Reference proteome</keyword>
<dbReference type="InterPro" id="IPR026444">
    <property type="entry name" value="Secre_tail"/>
</dbReference>
<evidence type="ECO:0000256" key="1">
    <source>
        <dbReference type="ARBA" id="ARBA00022729"/>
    </source>
</evidence>
<dbReference type="AlphaFoldDB" id="A0A521EPF2"/>
<dbReference type="OrthoDB" id="965820at2"/>
<dbReference type="EMBL" id="FXTP01000013">
    <property type="protein sequence ID" value="SMO85809.1"/>
    <property type="molecule type" value="Genomic_DNA"/>
</dbReference>
<name>A0A521EPF2_9BACT</name>